<sequence>MMEISWEEITIDAEADQELQKVRDALISGRWDQGLRRFESEARHLRLLGPLIFKDNKVVLPGSLRRKALRSAHQGHMGAISMKRILREYFWWPGMTREADEFVKKCETCLLLSRKNPPIPLSTRTLPNGPWEILQIDFFTDKQFGYGEFLVVVDTYSRYLYVIEMRTMDADATNLALSRIFEVWGYPLAIQSDNGPPFQSEKFIKTWEDKGIKIWKSIPLSAQSNGAVERQNRGIKEALAASRIDKVNWKSALDKYVHMHNKVRPLSRLGVTPFELLVGWKFRGTFPYLWDNHENNLDRTEIREKDALSKLESKLYADEKRGAKPSDIVVGDTVILSRAKRCKSDSTFGADKYTVVARDGAKIVVCSDRGVQFSRNVQDAKRVPETFNESATELLSANEHLNEQGQSSTQNNEENRLNRGLNSDDKRDLHSTMDDEPRRSTRELKKPSKFKDMLLYTIFG</sequence>
<dbReference type="PROSITE" id="PS50994">
    <property type="entry name" value="INTEGRASE"/>
    <property type="match status" value="1"/>
</dbReference>
<feature type="domain" description="Integrase catalytic" evidence="3">
    <location>
        <begin position="126"/>
        <end position="281"/>
    </location>
</feature>
<evidence type="ECO:0000313" key="4">
    <source>
        <dbReference type="EnsemblMetazoa" id="AALFPA23_000419.P37993"/>
    </source>
</evidence>
<dbReference type="Gene3D" id="1.10.340.70">
    <property type="match status" value="1"/>
</dbReference>
<name>A0ABM1XK77_AEDAL</name>
<dbReference type="EC" id="2.7.7.49" evidence="1"/>
<proteinExistence type="predicted"/>
<dbReference type="SUPFAM" id="SSF53098">
    <property type="entry name" value="Ribonuclease H-like"/>
    <property type="match status" value="1"/>
</dbReference>
<dbReference type="Pfam" id="PF17921">
    <property type="entry name" value="Integrase_H2C2"/>
    <property type="match status" value="1"/>
</dbReference>
<dbReference type="InterPro" id="IPR012337">
    <property type="entry name" value="RNaseH-like_sf"/>
</dbReference>
<dbReference type="Gene3D" id="3.30.420.10">
    <property type="entry name" value="Ribonuclease H-like superfamily/Ribonuclease H"/>
    <property type="match status" value="1"/>
</dbReference>
<evidence type="ECO:0000313" key="5">
    <source>
        <dbReference type="Proteomes" id="UP000069940"/>
    </source>
</evidence>
<evidence type="ECO:0000259" key="3">
    <source>
        <dbReference type="PROSITE" id="PS50994"/>
    </source>
</evidence>
<dbReference type="Pfam" id="PF00665">
    <property type="entry name" value="rve"/>
    <property type="match status" value="1"/>
</dbReference>
<keyword evidence="5" id="KW-1185">Reference proteome</keyword>
<dbReference type="InterPro" id="IPR001584">
    <property type="entry name" value="Integrase_cat-core"/>
</dbReference>
<dbReference type="EnsemblMetazoa" id="AALFPA23_000419.R37993">
    <property type="protein sequence ID" value="AALFPA23_000419.P37993"/>
    <property type="gene ID" value="AALFPA23_000419"/>
</dbReference>
<reference evidence="5" key="1">
    <citation type="journal article" date="2015" name="Proc. Natl. Acad. Sci. U.S.A.">
        <title>Genome sequence of the Asian Tiger mosquito, Aedes albopictus, reveals insights into its biology, genetics, and evolution.</title>
        <authorList>
            <person name="Chen X.G."/>
            <person name="Jiang X."/>
            <person name="Gu J."/>
            <person name="Xu M."/>
            <person name="Wu Y."/>
            <person name="Deng Y."/>
            <person name="Zhang C."/>
            <person name="Bonizzoni M."/>
            <person name="Dermauw W."/>
            <person name="Vontas J."/>
            <person name="Armbruster P."/>
            <person name="Huang X."/>
            <person name="Yang Y."/>
            <person name="Zhang H."/>
            <person name="He W."/>
            <person name="Peng H."/>
            <person name="Liu Y."/>
            <person name="Wu K."/>
            <person name="Chen J."/>
            <person name="Lirakis M."/>
            <person name="Topalis P."/>
            <person name="Van Leeuwen T."/>
            <person name="Hall A.B."/>
            <person name="Jiang X."/>
            <person name="Thorpe C."/>
            <person name="Mueller R.L."/>
            <person name="Sun C."/>
            <person name="Waterhouse R.M."/>
            <person name="Yan G."/>
            <person name="Tu Z.J."/>
            <person name="Fang X."/>
            <person name="James A.A."/>
        </authorList>
    </citation>
    <scope>NUCLEOTIDE SEQUENCE [LARGE SCALE GENOMIC DNA]</scope>
    <source>
        <strain evidence="5">Foshan</strain>
    </source>
</reference>
<evidence type="ECO:0000256" key="2">
    <source>
        <dbReference type="SAM" id="MobiDB-lite"/>
    </source>
</evidence>
<dbReference type="InterPro" id="IPR050951">
    <property type="entry name" value="Retrovirus_Pol_polyprotein"/>
</dbReference>
<reference evidence="4" key="2">
    <citation type="submission" date="2025-05" db="UniProtKB">
        <authorList>
            <consortium name="EnsemblMetazoa"/>
        </authorList>
    </citation>
    <scope>IDENTIFICATION</scope>
    <source>
        <strain evidence="4">Foshan</strain>
    </source>
</reference>
<feature type="compositionally biased region" description="Basic and acidic residues" evidence="2">
    <location>
        <begin position="413"/>
        <end position="446"/>
    </location>
</feature>
<dbReference type="PANTHER" id="PTHR37984:SF11">
    <property type="entry name" value="INTEGRASE CATALYTIC DOMAIN-CONTAINING PROTEIN"/>
    <property type="match status" value="1"/>
</dbReference>
<evidence type="ECO:0000256" key="1">
    <source>
        <dbReference type="ARBA" id="ARBA00012493"/>
    </source>
</evidence>
<dbReference type="InterPro" id="IPR041588">
    <property type="entry name" value="Integrase_H2C2"/>
</dbReference>
<protein>
    <recommendedName>
        <fullName evidence="1">RNA-directed DNA polymerase</fullName>
        <ecNumber evidence="1">2.7.7.49</ecNumber>
    </recommendedName>
</protein>
<feature type="region of interest" description="Disordered" evidence="2">
    <location>
        <begin position="401"/>
        <end position="446"/>
    </location>
</feature>
<dbReference type="PANTHER" id="PTHR37984">
    <property type="entry name" value="PROTEIN CBG26694"/>
    <property type="match status" value="1"/>
</dbReference>
<dbReference type="Proteomes" id="UP000069940">
    <property type="component" value="Unassembled WGS sequence"/>
</dbReference>
<dbReference type="GeneID" id="134290848"/>
<accession>A0ABM1XK77</accession>
<dbReference type="InterPro" id="IPR036397">
    <property type="entry name" value="RNaseH_sf"/>
</dbReference>
<organism evidence="4 5">
    <name type="scientific">Aedes albopictus</name>
    <name type="common">Asian tiger mosquito</name>
    <name type="synonym">Stegomyia albopicta</name>
    <dbReference type="NCBI Taxonomy" id="7160"/>
    <lineage>
        <taxon>Eukaryota</taxon>
        <taxon>Metazoa</taxon>
        <taxon>Ecdysozoa</taxon>
        <taxon>Arthropoda</taxon>
        <taxon>Hexapoda</taxon>
        <taxon>Insecta</taxon>
        <taxon>Pterygota</taxon>
        <taxon>Neoptera</taxon>
        <taxon>Endopterygota</taxon>
        <taxon>Diptera</taxon>
        <taxon>Nematocera</taxon>
        <taxon>Culicoidea</taxon>
        <taxon>Culicidae</taxon>
        <taxon>Culicinae</taxon>
        <taxon>Aedini</taxon>
        <taxon>Aedes</taxon>
        <taxon>Stegomyia</taxon>
    </lineage>
</organism>
<dbReference type="RefSeq" id="XP_062714040.1">
    <property type="nucleotide sequence ID" value="XM_062858056.1"/>
</dbReference>